<proteinExistence type="predicted"/>
<reference evidence="2" key="2">
    <citation type="journal article" date="2024" name="Plant">
        <title>Genomic evolution and insights into agronomic trait innovations of Sesamum species.</title>
        <authorList>
            <person name="Miao H."/>
            <person name="Wang L."/>
            <person name="Qu L."/>
            <person name="Liu H."/>
            <person name="Sun Y."/>
            <person name="Le M."/>
            <person name="Wang Q."/>
            <person name="Wei S."/>
            <person name="Zheng Y."/>
            <person name="Lin W."/>
            <person name="Duan Y."/>
            <person name="Cao H."/>
            <person name="Xiong S."/>
            <person name="Wang X."/>
            <person name="Wei L."/>
            <person name="Li C."/>
            <person name="Ma Q."/>
            <person name="Ju M."/>
            <person name="Zhao R."/>
            <person name="Li G."/>
            <person name="Mu C."/>
            <person name="Tian Q."/>
            <person name="Mei H."/>
            <person name="Zhang T."/>
            <person name="Gao T."/>
            <person name="Zhang H."/>
        </authorList>
    </citation>
    <scope>NUCLEOTIDE SEQUENCE</scope>
    <source>
        <strain evidence="2">KEN1</strain>
    </source>
</reference>
<reference evidence="2" key="1">
    <citation type="submission" date="2020-06" db="EMBL/GenBank/DDBJ databases">
        <authorList>
            <person name="Li T."/>
            <person name="Hu X."/>
            <person name="Zhang T."/>
            <person name="Song X."/>
            <person name="Zhang H."/>
            <person name="Dai N."/>
            <person name="Sheng W."/>
            <person name="Hou X."/>
            <person name="Wei L."/>
        </authorList>
    </citation>
    <scope>NUCLEOTIDE SEQUENCE</scope>
    <source>
        <strain evidence="2">KEN1</strain>
        <tissue evidence="2">Leaf</tissue>
    </source>
</reference>
<accession>A0AAW2X930</accession>
<dbReference type="AlphaFoldDB" id="A0AAW2X930"/>
<feature type="region of interest" description="Disordered" evidence="1">
    <location>
        <begin position="28"/>
        <end position="66"/>
    </location>
</feature>
<organism evidence="2">
    <name type="scientific">Sesamum latifolium</name>
    <dbReference type="NCBI Taxonomy" id="2727402"/>
    <lineage>
        <taxon>Eukaryota</taxon>
        <taxon>Viridiplantae</taxon>
        <taxon>Streptophyta</taxon>
        <taxon>Embryophyta</taxon>
        <taxon>Tracheophyta</taxon>
        <taxon>Spermatophyta</taxon>
        <taxon>Magnoliopsida</taxon>
        <taxon>eudicotyledons</taxon>
        <taxon>Gunneridae</taxon>
        <taxon>Pentapetalae</taxon>
        <taxon>asterids</taxon>
        <taxon>lamiids</taxon>
        <taxon>Lamiales</taxon>
        <taxon>Pedaliaceae</taxon>
        <taxon>Sesamum</taxon>
    </lineage>
</organism>
<comment type="caution">
    <text evidence="2">The sequence shown here is derived from an EMBL/GenBank/DDBJ whole genome shotgun (WGS) entry which is preliminary data.</text>
</comment>
<sequence length="66" mass="7147">MQKRKGLAHLPTGGGANLNITYSREVRSLGEEHPLSPSQPLTQSLSEHVAGSLAAHVEYPHPVQEH</sequence>
<gene>
    <name evidence="2" type="ORF">Slati_1421000</name>
</gene>
<evidence type="ECO:0000313" key="2">
    <source>
        <dbReference type="EMBL" id="KAL0448646.1"/>
    </source>
</evidence>
<feature type="compositionally biased region" description="Low complexity" evidence="1">
    <location>
        <begin position="35"/>
        <end position="46"/>
    </location>
</feature>
<name>A0AAW2X930_9LAMI</name>
<protein>
    <submittedName>
        <fullName evidence="2">Uncharacterized protein</fullName>
    </submittedName>
</protein>
<evidence type="ECO:0000256" key="1">
    <source>
        <dbReference type="SAM" id="MobiDB-lite"/>
    </source>
</evidence>
<dbReference type="EMBL" id="JACGWN010000005">
    <property type="protein sequence ID" value="KAL0448646.1"/>
    <property type="molecule type" value="Genomic_DNA"/>
</dbReference>